<dbReference type="InterPro" id="IPR036179">
    <property type="entry name" value="Ig-like_dom_sf"/>
</dbReference>
<evidence type="ECO:0000256" key="2">
    <source>
        <dbReference type="SAM" id="Phobius"/>
    </source>
</evidence>
<sequence>MFKVIVEESPLKSVEDIDEIKILSATKGNSETLHTETELQKHDLILWRFGAEGSLIAKSDTEDNHASYYDGDDASFRGRLELDSKTGSLTITDIETEHAGEFRLKIISNRRILYKRFIVYVPVLGLSPGAVAGICIVLLLVAAAAVAGFVMIYYRSNHYKVKKLTSKLSKQLEQMIEFSEQVKQMNETEMSQQEIRNDITQEEMPRPEIREGEGEPHIVGQKSIAIRAEDDEVHTQDLTDDVKISEQETRADVTQEETKRHEIKDGEREIYVQETAISKAIGADNRLIDKQGKKRFVIRKTNTAVQTQGTDGKSSGNELKELKEEATEKVNEETPFMSQKEKDEPNE</sequence>
<dbReference type="Gene3D" id="2.60.40.10">
    <property type="entry name" value="Immunoglobulins"/>
    <property type="match status" value="1"/>
</dbReference>
<dbReference type="AlphaFoldDB" id="A0AA88TVL6"/>
<feature type="region of interest" description="Disordered" evidence="1">
    <location>
        <begin position="299"/>
        <end position="347"/>
    </location>
</feature>
<gene>
    <name evidence="3" type="ORF">Q8A67_005685</name>
</gene>
<feature type="compositionally biased region" description="Polar residues" evidence="1">
    <location>
        <begin position="300"/>
        <end position="317"/>
    </location>
</feature>
<keyword evidence="2" id="KW-0472">Membrane</keyword>
<name>A0AA88TVL6_9TELE</name>
<dbReference type="PANTHER" id="PTHR21063">
    <property type="entry name" value="LFA-3"/>
    <property type="match status" value="1"/>
</dbReference>
<comment type="caution">
    <text evidence="3">The sequence shown here is derived from an EMBL/GenBank/DDBJ whole genome shotgun (WGS) entry which is preliminary data.</text>
</comment>
<protein>
    <submittedName>
        <fullName evidence="3">Uncharacterized protein</fullName>
    </submittedName>
</protein>
<proteinExistence type="predicted"/>
<keyword evidence="4" id="KW-1185">Reference proteome</keyword>
<organism evidence="3 4">
    <name type="scientific">Cirrhinus molitorella</name>
    <name type="common">mud carp</name>
    <dbReference type="NCBI Taxonomy" id="172907"/>
    <lineage>
        <taxon>Eukaryota</taxon>
        <taxon>Metazoa</taxon>
        <taxon>Chordata</taxon>
        <taxon>Craniata</taxon>
        <taxon>Vertebrata</taxon>
        <taxon>Euteleostomi</taxon>
        <taxon>Actinopterygii</taxon>
        <taxon>Neopterygii</taxon>
        <taxon>Teleostei</taxon>
        <taxon>Ostariophysi</taxon>
        <taxon>Cypriniformes</taxon>
        <taxon>Cyprinidae</taxon>
        <taxon>Labeoninae</taxon>
        <taxon>Labeonini</taxon>
        <taxon>Cirrhinus</taxon>
    </lineage>
</organism>
<dbReference type="PANTHER" id="PTHR21063:SF4">
    <property type="entry name" value="CD48 ANTIGEN-RELATED"/>
    <property type="match status" value="1"/>
</dbReference>
<dbReference type="Proteomes" id="UP001187343">
    <property type="component" value="Unassembled WGS sequence"/>
</dbReference>
<accession>A0AA88TVL6</accession>
<dbReference type="EMBL" id="JAUYZG010000005">
    <property type="protein sequence ID" value="KAK2906700.1"/>
    <property type="molecule type" value="Genomic_DNA"/>
</dbReference>
<evidence type="ECO:0000256" key="1">
    <source>
        <dbReference type="SAM" id="MobiDB-lite"/>
    </source>
</evidence>
<feature type="transmembrane region" description="Helical" evidence="2">
    <location>
        <begin position="130"/>
        <end position="154"/>
    </location>
</feature>
<evidence type="ECO:0000313" key="3">
    <source>
        <dbReference type="EMBL" id="KAK2906700.1"/>
    </source>
</evidence>
<evidence type="ECO:0000313" key="4">
    <source>
        <dbReference type="Proteomes" id="UP001187343"/>
    </source>
</evidence>
<reference evidence="3" key="1">
    <citation type="submission" date="2023-08" db="EMBL/GenBank/DDBJ databases">
        <title>Chromosome-level Genome Assembly of mud carp (Cirrhinus molitorella).</title>
        <authorList>
            <person name="Liu H."/>
        </authorList>
    </citation>
    <scope>NUCLEOTIDE SEQUENCE</scope>
    <source>
        <strain evidence="3">Prfri</strain>
        <tissue evidence="3">Muscle</tissue>
    </source>
</reference>
<keyword evidence="2" id="KW-1133">Transmembrane helix</keyword>
<keyword evidence="2" id="KW-0812">Transmembrane</keyword>
<dbReference type="SUPFAM" id="SSF48726">
    <property type="entry name" value="Immunoglobulin"/>
    <property type="match status" value="1"/>
</dbReference>
<dbReference type="InterPro" id="IPR013783">
    <property type="entry name" value="Ig-like_fold"/>
</dbReference>
<feature type="compositionally biased region" description="Basic and acidic residues" evidence="1">
    <location>
        <begin position="318"/>
        <end position="332"/>
    </location>
</feature>